<gene>
    <name evidence="2" type="ORF">C7B46_18105</name>
</gene>
<dbReference type="Gene3D" id="2.60.40.420">
    <property type="entry name" value="Cupredoxins - blue copper proteins"/>
    <property type="match status" value="1"/>
</dbReference>
<dbReference type="SUPFAM" id="SSF49503">
    <property type="entry name" value="Cupredoxins"/>
    <property type="match status" value="1"/>
</dbReference>
<evidence type="ECO:0000313" key="3">
    <source>
        <dbReference type="Proteomes" id="UP000242972"/>
    </source>
</evidence>
<dbReference type="PROSITE" id="PS51257">
    <property type="entry name" value="PROKAR_LIPOPROTEIN"/>
    <property type="match status" value="1"/>
</dbReference>
<keyword evidence="1" id="KW-0732">Signal</keyword>
<proteinExistence type="predicted"/>
<dbReference type="InterPro" id="IPR008972">
    <property type="entry name" value="Cupredoxin"/>
</dbReference>
<dbReference type="AlphaFoldDB" id="A0A2T2X758"/>
<reference evidence="2 3" key="1">
    <citation type="journal article" date="2014" name="BMC Genomics">
        <title>Comparison of environmental and isolate Sulfobacillus genomes reveals diverse carbon, sulfur, nitrogen, and hydrogen metabolisms.</title>
        <authorList>
            <person name="Justice N.B."/>
            <person name="Norman A."/>
            <person name="Brown C.T."/>
            <person name="Singh A."/>
            <person name="Thomas B.C."/>
            <person name="Banfield J.F."/>
        </authorList>
    </citation>
    <scope>NUCLEOTIDE SEQUENCE [LARGE SCALE GENOMIC DNA]</scope>
    <source>
        <strain evidence="2">AMDSBA4</strain>
    </source>
</reference>
<name>A0A2T2X758_9FIRM</name>
<evidence type="ECO:0000313" key="2">
    <source>
        <dbReference type="EMBL" id="PSR30286.1"/>
    </source>
</evidence>
<sequence length="196" mass="19804">MNRSFIVKSALLSATVFLAAGCGTAAANGASSTPAVSHPAAAVTVARSMTILTGKMDGKPGWPKYTPSVWAAPQGSTVTLTIVSHDDGTAPLPSNSPYTKVSGTVTGNELVDGKAVTTVNAQDVAHTFTVPGLNLNLPIPVAPTGGTVTVKATFKLPKSGTFDWQCEAPCGTGSTGWGGPMITPGFMEGSINITAQ</sequence>
<dbReference type="EMBL" id="PXYW01000082">
    <property type="protein sequence ID" value="PSR30286.1"/>
    <property type="molecule type" value="Genomic_DNA"/>
</dbReference>
<feature type="signal peptide" evidence="1">
    <location>
        <begin position="1"/>
        <end position="19"/>
    </location>
</feature>
<dbReference type="Proteomes" id="UP000242972">
    <property type="component" value="Unassembled WGS sequence"/>
</dbReference>
<protein>
    <recommendedName>
        <fullName evidence="4">Cytochrome oxidase subunit II copper A binding domain-containing protein</fullName>
    </recommendedName>
</protein>
<evidence type="ECO:0008006" key="4">
    <source>
        <dbReference type="Google" id="ProtNLM"/>
    </source>
</evidence>
<organism evidence="2 3">
    <name type="scientific">Sulfobacillus benefaciens</name>
    <dbReference type="NCBI Taxonomy" id="453960"/>
    <lineage>
        <taxon>Bacteria</taxon>
        <taxon>Bacillati</taxon>
        <taxon>Bacillota</taxon>
        <taxon>Clostridia</taxon>
        <taxon>Eubacteriales</taxon>
        <taxon>Clostridiales Family XVII. Incertae Sedis</taxon>
        <taxon>Sulfobacillus</taxon>
    </lineage>
</organism>
<feature type="chain" id="PRO_5039343007" description="Cytochrome oxidase subunit II copper A binding domain-containing protein" evidence="1">
    <location>
        <begin position="20"/>
        <end position="196"/>
    </location>
</feature>
<accession>A0A2T2X758</accession>
<comment type="caution">
    <text evidence="2">The sequence shown here is derived from an EMBL/GenBank/DDBJ whole genome shotgun (WGS) entry which is preliminary data.</text>
</comment>
<evidence type="ECO:0000256" key="1">
    <source>
        <dbReference type="SAM" id="SignalP"/>
    </source>
</evidence>